<accession>A0A0R2SHP8</accession>
<protein>
    <recommendedName>
        <fullName evidence="2">BPL/LPL catalytic domain-containing protein</fullName>
    </recommendedName>
</protein>
<dbReference type="AlphaFoldDB" id="A0A0R2SHP8"/>
<evidence type="ECO:0000259" key="2">
    <source>
        <dbReference type="PROSITE" id="PS51733"/>
    </source>
</evidence>
<dbReference type="InterPro" id="IPR004408">
    <property type="entry name" value="Biotin_CoA_COase_ligase"/>
</dbReference>
<dbReference type="InterPro" id="IPR045864">
    <property type="entry name" value="aa-tRNA-synth_II/BPL/LPL"/>
</dbReference>
<evidence type="ECO:0000256" key="1">
    <source>
        <dbReference type="ARBA" id="ARBA00022598"/>
    </source>
</evidence>
<comment type="caution">
    <text evidence="3">The sequence shown here is derived from an EMBL/GenBank/DDBJ whole genome shotgun (WGS) entry which is preliminary data.</text>
</comment>
<dbReference type="Gene3D" id="3.30.930.10">
    <property type="entry name" value="Bira Bifunctional Protein, Domain 2"/>
    <property type="match status" value="1"/>
</dbReference>
<proteinExistence type="predicted"/>
<dbReference type="InterPro" id="IPR004143">
    <property type="entry name" value="BPL_LPL_catalytic"/>
</dbReference>
<sequence length="281" mass="30367">MSKGNALMLLSDKNWTGELSCHGGHTLSVQLFDEIDSTNAEALRQFKCLDEKAHCLPTVLIAKSQTAGRGRRGRAWVSKPGAGLYLSLMRSFTLAPDALQGLSLVVGMAVRTALASLGAAEISLKWPNDLVYHGRKLGGILLELRQEADLCHVVMGIGINIDLATQEALNLDRPTVDLAEIMGEEVTQEALCTALLNQLSRDIDQFIAQGFESFVVRWNEADYYLGKRVAVEQGEHRLLGVSRGVDSTGALLLLKEGTDNSGTLLRVEGGELSPSLRPAGE</sequence>
<dbReference type="GO" id="GO:0004077">
    <property type="term" value="F:biotin--[biotin carboxyl-carrier protein] ligase activity"/>
    <property type="evidence" value="ECO:0007669"/>
    <property type="project" value="InterPro"/>
</dbReference>
<dbReference type="Pfam" id="PF03099">
    <property type="entry name" value="BPL_LplA_LipB"/>
    <property type="match status" value="1"/>
</dbReference>
<dbReference type="GO" id="GO:0005737">
    <property type="term" value="C:cytoplasm"/>
    <property type="evidence" value="ECO:0007669"/>
    <property type="project" value="TreeGrafter"/>
</dbReference>
<keyword evidence="1" id="KW-0436">Ligase</keyword>
<feature type="domain" description="BPL/LPL catalytic" evidence="2">
    <location>
        <begin position="21"/>
        <end position="207"/>
    </location>
</feature>
<evidence type="ECO:0000313" key="3">
    <source>
        <dbReference type="EMBL" id="KRO72866.1"/>
    </source>
</evidence>
<dbReference type="SUPFAM" id="SSF55681">
    <property type="entry name" value="Class II aaRS and biotin synthetases"/>
    <property type="match status" value="1"/>
</dbReference>
<dbReference type="Gene3D" id="2.30.30.100">
    <property type="match status" value="1"/>
</dbReference>
<evidence type="ECO:0000313" key="4">
    <source>
        <dbReference type="Proteomes" id="UP000051934"/>
    </source>
</evidence>
<dbReference type="EMBL" id="LIBB01000041">
    <property type="protein sequence ID" value="KRO72866.1"/>
    <property type="molecule type" value="Genomic_DNA"/>
</dbReference>
<dbReference type="NCBIfam" id="TIGR00121">
    <property type="entry name" value="birA_ligase"/>
    <property type="match status" value="1"/>
</dbReference>
<dbReference type="PANTHER" id="PTHR12835">
    <property type="entry name" value="BIOTIN PROTEIN LIGASE"/>
    <property type="match status" value="1"/>
</dbReference>
<gene>
    <name evidence="3" type="ORF">ABR69_12545</name>
</gene>
<dbReference type="PROSITE" id="PS51733">
    <property type="entry name" value="BPL_LPL_CATALYTIC"/>
    <property type="match status" value="1"/>
</dbReference>
<dbReference type="CDD" id="cd16442">
    <property type="entry name" value="BPL"/>
    <property type="match status" value="1"/>
</dbReference>
<reference evidence="3 4" key="1">
    <citation type="submission" date="2015-10" db="EMBL/GenBank/DDBJ databases">
        <title>Metagenome-Assembled Genomes uncover a global brackish microbiome.</title>
        <authorList>
            <person name="Hugerth L.W."/>
            <person name="Larsson J."/>
            <person name="Alneberg J."/>
            <person name="Lindh M.V."/>
            <person name="Legrand C."/>
            <person name="Pinhassi J."/>
            <person name="Andersson A.F."/>
        </authorList>
    </citation>
    <scope>NUCLEOTIDE SEQUENCE [LARGE SCALE GENOMIC DNA]</scope>
    <source>
        <strain evidence="3">BACL4 MAG-120507-bin80</strain>
    </source>
</reference>
<dbReference type="PANTHER" id="PTHR12835:SF5">
    <property type="entry name" value="BIOTIN--PROTEIN LIGASE"/>
    <property type="match status" value="1"/>
</dbReference>
<dbReference type="Proteomes" id="UP000051934">
    <property type="component" value="Unassembled WGS sequence"/>
</dbReference>
<name>A0A0R2SHP8_9GAMM</name>
<organism evidence="3 4">
    <name type="scientific">OM182 bacterium BACL3 MAG-120507-bin80</name>
    <dbReference type="NCBI Taxonomy" id="1655577"/>
    <lineage>
        <taxon>Bacteria</taxon>
        <taxon>Pseudomonadati</taxon>
        <taxon>Pseudomonadota</taxon>
        <taxon>Gammaproteobacteria</taxon>
        <taxon>OMG group</taxon>
        <taxon>OM182 clade</taxon>
    </lineage>
</organism>